<keyword evidence="8" id="KW-0732">Signal</keyword>
<evidence type="ECO:0000256" key="7">
    <source>
        <dbReference type="RuleBase" id="RU363032"/>
    </source>
</evidence>
<protein>
    <submittedName>
        <fullName evidence="10">ABC-type nitrate/sulfonate/bicarbonate transport system permease component</fullName>
    </submittedName>
</protein>
<evidence type="ECO:0000256" key="8">
    <source>
        <dbReference type="SAM" id="SignalP"/>
    </source>
</evidence>
<keyword evidence="3" id="KW-1003">Cell membrane</keyword>
<evidence type="ECO:0000256" key="2">
    <source>
        <dbReference type="ARBA" id="ARBA00022448"/>
    </source>
</evidence>
<dbReference type="GO" id="GO:0055085">
    <property type="term" value="P:transmembrane transport"/>
    <property type="evidence" value="ECO:0007669"/>
    <property type="project" value="InterPro"/>
</dbReference>
<dbReference type="PROSITE" id="PS50928">
    <property type="entry name" value="ABC_TM1"/>
    <property type="match status" value="1"/>
</dbReference>
<dbReference type="RefSeq" id="WP_182844489.1">
    <property type="nucleotide sequence ID" value="NZ_BAAALP010000018.1"/>
</dbReference>
<feature type="chain" id="PRO_5039518176" evidence="8">
    <location>
        <begin position="26"/>
        <end position="257"/>
    </location>
</feature>
<comment type="similarity">
    <text evidence="7">Belongs to the binding-protein-dependent transport system permease family.</text>
</comment>
<dbReference type="CDD" id="cd06261">
    <property type="entry name" value="TM_PBP2"/>
    <property type="match status" value="1"/>
</dbReference>
<dbReference type="SUPFAM" id="SSF161098">
    <property type="entry name" value="MetI-like"/>
    <property type="match status" value="1"/>
</dbReference>
<accession>A0A7W3QM81</accession>
<keyword evidence="5 7" id="KW-1133">Transmembrane helix</keyword>
<name>A0A7W3QM81_ACTNM</name>
<comment type="subcellular location">
    <subcellularLocation>
        <location evidence="1 7">Cell membrane</location>
        <topology evidence="1 7">Multi-pass membrane protein</topology>
    </subcellularLocation>
</comment>
<dbReference type="EMBL" id="JACJIA010000004">
    <property type="protein sequence ID" value="MBA8952241.1"/>
    <property type="molecule type" value="Genomic_DNA"/>
</dbReference>
<dbReference type="GO" id="GO:0005886">
    <property type="term" value="C:plasma membrane"/>
    <property type="evidence" value="ECO:0007669"/>
    <property type="project" value="UniProtKB-SubCell"/>
</dbReference>
<reference evidence="10 11" key="1">
    <citation type="submission" date="2020-08" db="EMBL/GenBank/DDBJ databases">
        <title>Genomic Encyclopedia of Type Strains, Phase IV (KMG-IV): sequencing the most valuable type-strain genomes for metagenomic binning, comparative biology and taxonomic classification.</title>
        <authorList>
            <person name="Goeker M."/>
        </authorList>
    </citation>
    <scope>NUCLEOTIDE SEQUENCE [LARGE SCALE GENOMIC DNA]</scope>
    <source>
        <strain evidence="10 11">DSM 44197</strain>
    </source>
</reference>
<dbReference type="Gene3D" id="1.10.3720.10">
    <property type="entry name" value="MetI-like"/>
    <property type="match status" value="1"/>
</dbReference>
<feature type="transmembrane region" description="Helical" evidence="7">
    <location>
        <begin position="223"/>
        <end position="244"/>
    </location>
</feature>
<evidence type="ECO:0000256" key="5">
    <source>
        <dbReference type="ARBA" id="ARBA00022989"/>
    </source>
</evidence>
<dbReference type="PANTHER" id="PTHR30151:SF16">
    <property type="entry name" value="ABC TRANSPORTER PERMEASE PROTEIN"/>
    <property type="match status" value="1"/>
</dbReference>
<evidence type="ECO:0000313" key="11">
    <source>
        <dbReference type="Proteomes" id="UP000572680"/>
    </source>
</evidence>
<dbReference type="Proteomes" id="UP000572680">
    <property type="component" value="Unassembled WGS sequence"/>
</dbReference>
<keyword evidence="11" id="KW-1185">Reference proteome</keyword>
<keyword evidence="6 7" id="KW-0472">Membrane</keyword>
<dbReference type="InterPro" id="IPR035906">
    <property type="entry name" value="MetI-like_sf"/>
</dbReference>
<dbReference type="PANTHER" id="PTHR30151">
    <property type="entry name" value="ALKANE SULFONATE ABC TRANSPORTER-RELATED, MEMBRANE SUBUNIT"/>
    <property type="match status" value="1"/>
</dbReference>
<keyword evidence="2 7" id="KW-0813">Transport</keyword>
<dbReference type="InterPro" id="IPR000515">
    <property type="entry name" value="MetI-like"/>
</dbReference>
<keyword evidence="4 7" id="KW-0812">Transmembrane</keyword>
<gene>
    <name evidence="10" type="ORF">HNR61_003881</name>
</gene>
<feature type="transmembrane region" description="Helical" evidence="7">
    <location>
        <begin position="114"/>
        <end position="139"/>
    </location>
</feature>
<dbReference type="Pfam" id="PF00528">
    <property type="entry name" value="BPD_transp_1"/>
    <property type="match status" value="1"/>
</dbReference>
<feature type="signal peptide" evidence="8">
    <location>
        <begin position="1"/>
        <end position="25"/>
    </location>
</feature>
<evidence type="ECO:0000313" key="10">
    <source>
        <dbReference type="EMBL" id="MBA8952241.1"/>
    </source>
</evidence>
<evidence type="ECO:0000256" key="1">
    <source>
        <dbReference type="ARBA" id="ARBA00004651"/>
    </source>
</evidence>
<evidence type="ECO:0000256" key="4">
    <source>
        <dbReference type="ARBA" id="ARBA00022692"/>
    </source>
</evidence>
<evidence type="ECO:0000256" key="3">
    <source>
        <dbReference type="ARBA" id="ARBA00022475"/>
    </source>
</evidence>
<organism evidence="10 11">
    <name type="scientific">Actinomadura namibiensis</name>
    <dbReference type="NCBI Taxonomy" id="182080"/>
    <lineage>
        <taxon>Bacteria</taxon>
        <taxon>Bacillati</taxon>
        <taxon>Actinomycetota</taxon>
        <taxon>Actinomycetes</taxon>
        <taxon>Streptosporangiales</taxon>
        <taxon>Thermomonosporaceae</taxon>
        <taxon>Actinomadura</taxon>
    </lineage>
</organism>
<evidence type="ECO:0000259" key="9">
    <source>
        <dbReference type="PROSITE" id="PS50928"/>
    </source>
</evidence>
<dbReference type="AlphaFoldDB" id="A0A7W3QM81"/>
<comment type="caution">
    <text evidence="10">The sequence shown here is derived from an EMBL/GenBank/DDBJ whole genome shotgun (WGS) entry which is preliminary data.</text>
</comment>
<proteinExistence type="inferred from homology"/>
<feature type="transmembrane region" description="Helical" evidence="7">
    <location>
        <begin position="68"/>
        <end position="86"/>
    </location>
</feature>
<feature type="transmembrane region" description="Helical" evidence="7">
    <location>
        <begin position="189"/>
        <end position="211"/>
    </location>
</feature>
<feature type="domain" description="ABC transmembrane type-1" evidence="9">
    <location>
        <begin position="61"/>
        <end position="245"/>
    </location>
</feature>
<evidence type="ECO:0000256" key="6">
    <source>
        <dbReference type="ARBA" id="ARBA00023136"/>
    </source>
</evidence>
<sequence length="257" mass="27881">MTVLRRTWLAVLLVLVWEAASRAAADEFFPPPSRIVAALHRIWLTGPADRLFLTDKALEDFGPSLRNLFLGWGLATVLGVVLGVLLGRSERVHAALDPVLQFGRSVPPPTLIPFLLAVLDLGMQLQVTIIVFGVLWPVLLNTADGVRSVDRLQLDTARVFGITGATRLVRIVLPAAAPKIFAGLRIGLAFGLILVVVSELVGATTGIGAHLTNAQRSYQMSEMWAGIVLLGVLGCLFNLLFHLVERRTLAWHHAARG</sequence>